<evidence type="ECO:0000256" key="8">
    <source>
        <dbReference type="ARBA" id="ARBA00048679"/>
    </source>
</evidence>
<evidence type="ECO:0000256" key="7">
    <source>
        <dbReference type="ARBA" id="ARBA00047899"/>
    </source>
</evidence>
<evidence type="ECO:0000256" key="5">
    <source>
        <dbReference type="ARBA" id="ARBA00022777"/>
    </source>
</evidence>
<feature type="compositionally biased region" description="Polar residues" evidence="9">
    <location>
        <begin position="377"/>
        <end position="391"/>
    </location>
</feature>
<dbReference type="InterPro" id="IPR000719">
    <property type="entry name" value="Prot_kinase_dom"/>
</dbReference>
<dbReference type="PROSITE" id="PS50011">
    <property type="entry name" value="PROTEIN_KINASE_DOM"/>
    <property type="match status" value="1"/>
</dbReference>
<sequence length="402" mass="46291">MDFALKTMNIRSSVELDRAKREIKLMSKMGSNRFTVKCAGYEFVKSKTDSYPSEAIILMEYCPGGSLLDYALNRKLEWNEVDILKIFWKVSECISFCHSRSPPIIHRDVKLENILISADKNLKICDFGSAVDEPQLPTKMNRSLIQDDIERNTTWAYRAPEMIDLLQEKWIDEKVDIWALGCLLYKMLYGVTPFEGASKLKIMNAQIDLSLTKFSNVNALIKFMLNSDPYERPDIDDVMEKTAKLLNFEHNRVIPKKSHKKVHQQPPPIVKQSGEWNPFPDTSKEINKPEAYQPPVSQNQNDLSTLSPQTNNPFFADDPWPTEIQNKTPQDQFKGFFNDDDLQPDFSTVPQGTATFNQQDNSKVFFPDSTWNVSDNTTTPNNLQNNSNQPFTGFFNDDPWKF</sequence>
<keyword evidence="6" id="KW-0067">ATP-binding</keyword>
<evidence type="ECO:0000313" key="11">
    <source>
        <dbReference type="EMBL" id="NDV32107.1"/>
    </source>
</evidence>
<accession>A0A6B2L5F3</accession>
<keyword evidence="5" id="KW-0418">Kinase</keyword>
<dbReference type="EMBL" id="GIBP01003138">
    <property type="protein sequence ID" value="NDV32107.1"/>
    <property type="molecule type" value="Transcribed_RNA"/>
</dbReference>
<dbReference type="SMART" id="SM00220">
    <property type="entry name" value="S_TKc"/>
    <property type="match status" value="1"/>
</dbReference>
<dbReference type="GO" id="GO:0005737">
    <property type="term" value="C:cytoplasm"/>
    <property type="evidence" value="ECO:0007669"/>
    <property type="project" value="TreeGrafter"/>
</dbReference>
<reference evidence="11" key="1">
    <citation type="journal article" date="2020" name="J. Eukaryot. Microbiol.">
        <title>De novo Sequencing, Assembly and Annotation of the Transcriptome for the Free-Living Testate Amoeba Arcella intermedia.</title>
        <authorList>
            <person name="Ribeiro G.M."/>
            <person name="Porfirio-Sousa A.L."/>
            <person name="Maurer-Alcala X.X."/>
            <person name="Katz L.A."/>
            <person name="Lahr D.J.G."/>
        </authorList>
    </citation>
    <scope>NUCLEOTIDE SEQUENCE</scope>
</reference>
<evidence type="ECO:0000256" key="9">
    <source>
        <dbReference type="SAM" id="MobiDB-lite"/>
    </source>
</evidence>
<dbReference type="PANTHER" id="PTHR22967">
    <property type="entry name" value="SERINE/THREONINE PROTEIN KINASE"/>
    <property type="match status" value="1"/>
</dbReference>
<dbReference type="GO" id="GO:0005524">
    <property type="term" value="F:ATP binding"/>
    <property type="evidence" value="ECO:0007669"/>
    <property type="project" value="UniProtKB-KW"/>
</dbReference>
<evidence type="ECO:0000256" key="6">
    <source>
        <dbReference type="ARBA" id="ARBA00022840"/>
    </source>
</evidence>
<proteinExistence type="predicted"/>
<dbReference type="PROSITE" id="PS00108">
    <property type="entry name" value="PROTEIN_KINASE_ST"/>
    <property type="match status" value="1"/>
</dbReference>
<protein>
    <recommendedName>
        <fullName evidence="1">non-specific serine/threonine protein kinase</fullName>
        <ecNumber evidence="1">2.7.11.1</ecNumber>
    </recommendedName>
</protein>
<dbReference type="EC" id="2.7.11.1" evidence="1"/>
<dbReference type="InterPro" id="IPR011009">
    <property type="entry name" value="Kinase-like_dom_sf"/>
</dbReference>
<feature type="domain" description="Protein kinase" evidence="10">
    <location>
        <begin position="1"/>
        <end position="253"/>
    </location>
</feature>
<feature type="region of interest" description="Disordered" evidence="9">
    <location>
        <begin position="256"/>
        <end position="301"/>
    </location>
</feature>
<name>A0A6B2L5F3_9EUKA</name>
<comment type="catalytic activity">
    <reaction evidence="8">
        <text>L-seryl-[protein] + ATP = O-phospho-L-seryl-[protein] + ADP + H(+)</text>
        <dbReference type="Rhea" id="RHEA:17989"/>
        <dbReference type="Rhea" id="RHEA-COMP:9863"/>
        <dbReference type="Rhea" id="RHEA-COMP:11604"/>
        <dbReference type="ChEBI" id="CHEBI:15378"/>
        <dbReference type="ChEBI" id="CHEBI:29999"/>
        <dbReference type="ChEBI" id="CHEBI:30616"/>
        <dbReference type="ChEBI" id="CHEBI:83421"/>
        <dbReference type="ChEBI" id="CHEBI:456216"/>
        <dbReference type="EC" id="2.7.11.1"/>
    </reaction>
</comment>
<comment type="catalytic activity">
    <reaction evidence="7">
        <text>L-threonyl-[protein] + ATP = O-phospho-L-threonyl-[protein] + ADP + H(+)</text>
        <dbReference type="Rhea" id="RHEA:46608"/>
        <dbReference type="Rhea" id="RHEA-COMP:11060"/>
        <dbReference type="Rhea" id="RHEA-COMP:11605"/>
        <dbReference type="ChEBI" id="CHEBI:15378"/>
        <dbReference type="ChEBI" id="CHEBI:30013"/>
        <dbReference type="ChEBI" id="CHEBI:30616"/>
        <dbReference type="ChEBI" id="CHEBI:61977"/>
        <dbReference type="ChEBI" id="CHEBI:456216"/>
        <dbReference type="EC" id="2.7.11.1"/>
    </reaction>
</comment>
<dbReference type="Gene3D" id="1.10.510.10">
    <property type="entry name" value="Transferase(Phosphotransferase) domain 1"/>
    <property type="match status" value="1"/>
</dbReference>
<evidence type="ECO:0000256" key="1">
    <source>
        <dbReference type="ARBA" id="ARBA00012513"/>
    </source>
</evidence>
<organism evidence="11">
    <name type="scientific">Arcella intermedia</name>
    <dbReference type="NCBI Taxonomy" id="1963864"/>
    <lineage>
        <taxon>Eukaryota</taxon>
        <taxon>Amoebozoa</taxon>
        <taxon>Tubulinea</taxon>
        <taxon>Elardia</taxon>
        <taxon>Arcellinida</taxon>
        <taxon>Sphaerothecina</taxon>
        <taxon>Arcellidae</taxon>
        <taxon>Arcella</taxon>
    </lineage>
</organism>
<evidence type="ECO:0000256" key="3">
    <source>
        <dbReference type="ARBA" id="ARBA00022679"/>
    </source>
</evidence>
<dbReference type="PANTHER" id="PTHR22967:SF57">
    <property type="entry name" value="AUXILIN, ISOFORM A-RELATED"/>
    <property type="match status" value="1"/>
</dbReference>
<keyword evidence="4" id="KW-0547">Nucleotide-binding</keyword>
<dbReference type="SUPFAM" id="SSF56112">
    <property type="entry name" value="Protein kinase-like (PK-like)"/>
    <property type="match status" value="1"/>
</dbReference>
<keyword evidence="2" id="KW-0723">Serine/threonine-protein kinase</keyword>
<dbReference type="Pfam" id="PF00069">
    <property type="entry name" value="Pkinase"/>
    <property type="match status" value="1"/>
</dbReference>
<evidence type="ECO:0000256" key="4">
    <source>
        <dbReference type="ARBA" id="ARBA00022741"/>
    </source>
</evidence>
<feature type="region of interest" description="Disordered" evidence="9">
    <location>
        <begin position="377"/>
        <end position="398"/>
    </location>
</feature>
<dbReference type="GO" id="GO:0004674">
    <property type="term" value="F:protein serine/threonine kinase activity"/>
    <property type="evidence" value="ECO:0007669"/>
    <property type="project" value="UniProtKB-KW"/>
</dbReference>
<evidence type="ECO:0000256" key="2">
    <source>
        <dbReference type="ARBA" id="ARBA00022527"/>
    </source>
</evidence>
<evidence type="ECO:0000259" key="10">
    <source>
        <dbReference type="PROSITE" id="PS50011"/>
    </source>
</evidence>
<keyword evidence="3" id="KW-0808">Transferase</keyword>
<dbReference type="InterPro" id="IPR008271">
    <property type="entry name" value="Ser/Thr_kinase_AS"/>
</dbReference>
<dbReference type="AlphaFoldDB" id="A0A6B2L5F3"/>